<dbReference type="AlphaFoldDB" id="I8TBA9"/>
<accession>I8TBA9</accession>
<organism evidence="1 2">
    <name type="scientific">Hydrocarboniphaga effusa AP103</name>
    <dbReference type="NCBI Taxonomy" id="1172194"/>
    <lineage>
        <taxon>Bacteria</taxon>
        <taxon>Pseudomonadati</taxon>
        <taxon>Pseudomonadota</taxon>
        <taxon>Gammaproteobacteria</taxon>
        <taxon>Nevskiales</taxon>
        <taxon>Nevskiaceae</taxon>
        <taxon>Hydrocarboniphaga</taxon>
    </lineage>
</organism>
<dbReference type="OrthoDB" id="7068441at2"/>
<dbReference type="STRING" id="1172194.WQQ_12170"/>
<dbReference type="Proteomes" id="UP000003704">
    <property type="component" value="Unassembled WGS sequence"/>
</dbReference>
<name>I8TBA9_9GAMM</name>
<gene>
    <name evidence="1" type="ORF">WQQ_12170</name>
</gene>
<reference evidence="1 2" key="1">
    <citation type="journal article" date="2012" name="J. Bacteriol.">
        <title>Genome Sequence of n-Alkane-Degrading Hydrocarboniphaga effusa Strain AP103T (ATCC BAA-332T).</title>
        <authorList>
            <person name="Chang H.K."/>
            <person name="Zylstra G.J."/>
            <person name="Chae J.C."/>
        </authorList>
    </citation>
    <scope>NUCLEOTIDE SEQUENCE [LARGE SCALE GENOMIC DNA]</scope>
    <source>
        <strain evidence="1 2">AP103</strain>
    </source>
</reference>
<proteinExistence type="predicted"/>
<dbReference type="RefSeq" id="WP_007184171.1">
    <property type="nucleotide sequence ID" value="NZ_AKGD01000001.1"/>
</dbReference>
<comment type="caution">
    <text evidence="1">The sequence shown here is derived from an EMBL/GenBank/DDBJ whole genome shotgun (WGS) entry which is preliminary data.</text>
</comment>
<keyword evidence="2" id="KW-1185">Reference proteome</keyword>
<sequence length="94" mass="9993">MKADFSKGFLTDEDMAQVRDIMGVHGIDGFDATVRFWGRGKAVQVSGDLGEKQLQCLLEIVRALSAPSGAVPAAETIIDSPMLATLDTELARAA</sequence>
<protein>
    <submittedName>
        <fullName evidence="1">Uncharacterized protein</fullName>
    </submittedName>
</protein>
<dbReference type="EMBL" id="AKGD01000001">
    <property type="protein sequence ID" value="EIT71080.1"/>
    <property type="molecule type" value="Genomic_DNA"/>
</dbReference>
<evidence type="ECO:0000313" key="1">
    <source>
        <dbReference type="EMBL" id="EIT71080.1"/>
    </source>
</evidence>
<evidence type="ECO:0000313" key="2">
    <source>
        <dbReference type="Proteomes" id="UP000003704"/>
    </source>
</evidence>